<dbReference type="Proteomes" id="UP001589844">
    <property type="component" value="Unassembled WGS sequence"/>
</dbReference>
<keyword evidence="3" id="KW-1185">Reference proteome</keyword>
<gene>
    <name evidence="2" type="ORF">ACFFJH_19370</name>
</gene>
<reference evidence="2 3" key="1">
    <citation type="submission" date="2024-09" db="EMBL/GenBank/DDBJ databases">
        <authorList>
            <person name="Sun Q."/>
            <person name="Mori K."/>
        </authorList>
    </citation>
    <scope>NUCLEOTIDE SEQUENCE [LARGE SCALE GENOMIC DNA]</scope>
    <source>
        <strain evidence="2 3">CCM 8677</strain>
    </source>
</reference>
<sequence length="193" mass="22129">MKNIIKLIGLIYLLPASLLVCNTTFAQNKSFSLGGLRLHSSTAELKANFPHSAIDTQERSTYIRIDKRDVKDSVTSANYTIQNKRATHLQLRFEYQFETPKSDAFHHNDFNTHPPCEPLLKQLTQTYGKPYGPFDGNEEGLRYKEYVWDNDTEKLIYFCARHFQDSKKNLWAAGLVIAPNKPGNCMHKSCTEP</sequence>
<dbReference type="EMBL" id="JBHLXJ010000035">
    <property type="protein sequence ID" value="MFC0351986.1"/>
    <property type="molecule type" value="Genomic_DNA"/>
</dbReference>
<feature type="signal peptide" evidence="1">
    <location>
        <begin position="1"/>
        <end position="26"/>
    </location>
</feature>
<evidence type="ECO:0000313" key="2">
    <source>
        <dbReference type="EMBL" id="MFC0351986.1"/>
    </source>
</evidence>
<evidence type="ECO:0000256" key="1">
    <source>
        <dbReference type="SAM" id="SignalP"/>
    </source>
</evidence>
<feature type="chain" id="PRO_5045572727" evidence="1">
    <location>
        <begin position="27"/>
        <end position="193"/>
    </location>
</feature>
<organism evidence="2 3">
    <name type="scientific">Undibacterium danionis</name>
    <dbReference type="NCBI Taxonomy" id="1812100"/>
    <lineage>
        <taxon>Bacteria</taxon>
        <taxon>Pseudomonadati</taxon>
        <taxon>Pseudomonadota</taxon>
        <taxon>Betaproteobacteria</taxon>
        <taxon>Burkholderiales</taxon>
        <taxon>Oxalobacteraceae</taxon>
        <taxon>Undibacterium</taxon>
    </lineage>
</organism>
<comment type="caution">
    <text evidence="2">The sequence shown here is derived from an EMBL/GenBank/DDBJ whole genome shotgun (WGS) entry which is preliminary data.</text>
</comment>
<accession>A0ABV6ILY6</accession>
<proteinExistence type="predicted"/>
<dbReference type="RefSeq" id="WP_390214713.1">
    <property type="nucleotide sequence ID" value="NZ_JBHLXJ010000035.1"/>
</dbReference>
<keyword evidence="1" id="KW-0732">Signal</keyword>
<name>A0ABV6ILY6_9BURK</name>
<evidence type="ECO:0000313" key="3">
    <source>
        <dbReference type="Proteomes" id="UP001589844"/>
    </source>
</evidence>
<protein>
    <submittedName>
        <fullName evidence="2">Uncharacterized protein</fullName>
    </submittedName>
</protein>